<evidence type="ECO:0000313" key="3">
    <source>
        <dbReference type="Proteomes" id="UP001341840"/>
    </source>
</evidence>
<dbReference type="Proteomes" id="UP001341840">
    <property type="component" value="Unassembled WGS sequence"/>
</dbReference>
<feature type="compositionally biased region" description="Polar residues" evidence="1">
    <location>
        <begin position="13"/>
        <end position="36"/>
    </location>
</feature>
<organism evidence="2 3">
    <name type="scientific">Stylosanthes scabra</name>
    <dbReference type="NCBI Taxonomy" id="79078"/>
    <lineage>
        <taxon>Eukaryota</taxon>
        <taxon>Viridiplantae</taxon>
        <taxon>Streptophyta</taxon>
        <taxon>Embryophyta</taxon>
        <taxon>Tracheophyta</taxon>
        <taxon>Spermatophyta</taxon>
        <taxon>Magnoliopsida</taxon>
        <taxon>eudicotyledons</taxon>
        <taxon>Gunneridae</taxon>
        <taxon>Pentapetalae</taxon>
        <taxon>rosids</taxon>
        <taxon>fabids</taxon>
        <taxon>Fabales</taxon>
        <taxon>Fabaceae</taxon>
        <taxon>Papilionoideae</taxon>
        <taxon>50 kb inversion clade</taxon>
        <taxon>dalbergioids sensu lato</taxon>
        <taxon>Dalbergieae</taxon>
        <taxon>Pterocarpus clade</taxon>
        <taxon>Stylosanthes</taxon>
    </lineage>
</organism>
<comment type="caution">
    <text evidence="2">The sequence shown here is derived from an EMBL/GenBank/DDBJ whole genome shotgun (WGS) entry which is preliminary data.</text>
</comment>
<feature type="region of interest" description="Disordered" evidence="1">
    <location>
        <begin position="13"/>
        <end position="63"/>
    </location>
</feature>
<proteinExistence type="predicted"/>
<evidence type="ECO:0000256" key="1">
    <source>
        <dbReference type="SAM" id="MobiDB-lite"/>
    </source>
</evidence>
<dbReference type="EMBL" id="JASCZI010060460">
    <property type="protein sequence ID" value="MED6132099.1"/>
    <property type="molecule type" value="Genomic_DNA"/>
</dbReference>
<feature type="compositionally biased region" description="Low complexity" evidence="1">
    <location>
        <begin position="44"/>
        <end position="53"/>
    </location>
</feature>
<reference evidence="2 3" key="1">
    <citation type="journal article" date="2023" name="Plants (Basel)">
        <title>Bridging the Gap: Combining Genomics and Transcriptomics Approaches to Understand Stylosanthes scabra, an Orphan Legume from the Brazilian Caatinga.</title>
        <authorList>
            <person name="Ferreira-Neto J.R.C."/>
            <person name="da Silva M.D."/>
            <person name="Binneck E."/>
            <person name="de Melo N.F."/>
            <person name="da Silva R.H."/>
            <person name="de Melo A.L.T.M."/>
            <person name="Pandolfi V."/>
            <person name="Bustamante F.O."/>
            <person name="Brasileiro-Vidal A.C."/>
            <person name="Benko-Iseppon A.M."/>
        </authorList>
    </citation>
    <scope>NUCLEOTIDE SEQUENCE [LARGE SCALE GENOMIC DNA]</scope>
    <source>
        <tissue evidence="2">Leaves</tissue>
    </source>
</reference>
<sequence length="95" mass="10362">MEQEAVGEACLASNLSRHSASESGSCTCLSKLSSSRRPPATVFTRWTPRSAPSPRRRPPQQLPFEQGNLLYGQAVGRGRVPMAVGNNSRYKEAML</sequence>
<evidence type="ECO:0000313" key="2">
    <source>
        <dbReference type="EMBL" id="MED6132099.1"/>
    </source>
</evidence>
<accession>A0ABU6S756</accession>
<gene>
    <name evidence="2" type="ORF">PIB30_016130</name>
</gene>
<keyword evidence="3" id="KW-1185">Reference proteome</keyword>
<name>A0ABU6S756_9FABA</name>
<protein>
    <submittedName>
        <fullName evidence="2">Uncharacterized protein</fullName>
    </submittedName>
</protein>